<dbReference type="Pfam" id="PF08447">
    <property type="entry name" value="PAS_3"/>
    <property type="match status" value="2"/>
</dbReference>
<dbReference type="NCBIfam" id="TIGR00254">
    <property type="entry name" value="GGDEF"/>
    <property type="match status" value="1"/>
</dbReference>
<protein>
    <recommendedName>
        <fullName evidence="6">Diguanylate cyclase</fullName>
    </recommendedName>
</protein>
<evidence type="ECO:0008006" key="6">
    <source>
        <dbReference type="Google" id="ProtNLM"/>
    </source>
</evidence>
<accession>A0A1Y2LCJ5</accession>
<feature type="domain" description="PAC" evidence="2">
    <location>
        <begin position="539"/>
        <end position="592"/>
    </location>
</feature>
<name>A0A1Y2LCJ5_9PROT</name>
<dbReference type="Gene3D" id="3.30.70.270">
    <property type="match status" value="1"/>
</dbReference>
<dbReference type="InterPro" id="IPR000160">
    <property type="entry name" value="GGDEF_dom"/>
</dbReference>
<dbReference type="SMART" id="SM00267">
    <property type="entry name" value="GGDEF"/>
    <property type="match status" value="1"/>
</dbReference>
<dbReference type="InterPro" id="IPR001610">
    <property type="entry name" value="PAC"/>
</dbReference>
<gene>
    <name evidence="4" type="ORF">TALK_10930</name>
</gene>
<dbReference type="InterPro" id="IPR013656">
    <property type="entry name" value="PAS_4"/>
</dbReference>
<dbReference type="PANTHER" id="PTHR44757:SF2">
    <property type="entry name" value="BIOFILM ARCHITECTURE MAINTENANCE PROTEIN MBAA"/>
    <property type="match status" value="1"/>
</dbReference>
<dbReference type="CDD" id="cd00130">
    <property type="entry name" value="PAS"/>
    <property type="match status" value="3"/>
</dbReference>
<dbReference type="InterPro" id="IPR052155">
    <property type="entry name" value="Biofilm_reg_signaling"/>
</dbReference>
<evidence type="ECO:0000259" key="1">
    <source>
        <dbReference type="PROSITE" id="PS50112"/>
    </source>
</evidence>
<evidence type="ECO:0000259" key="3">
    <source>
        <dbReference type="PROSITE" id="PS50887"/>
    </source>
</evidence>
<evidence type="ECO:0000259" key="2">
    <source>
        <dbReference type="PROSITE" id="PS50113"/>
    </source>
</evidence>
<organism evidence="4 5">
    <name type="scientific">Thalassospira alkalitolerans</name>
    <dbReference type="NCBI Taxonomy" id="1293890"/>
    <lineage>
        <taxon>Bacteria</taxon>
        <taxon>Pseudomonadati</taxon>
        <taxon>Pseudomonadota</taxon>
        <taxon>Alphaproteobacteria</taxon>
        <taxon>Rhodospirillales</taxon>
        <taxon>Thalassospiraceae</taxon>
        <taxon>Thalassospira</taxon>
    </lineage>
</organism>
<feature type="domain" description="PAC" evidence="2">
    <location>
        <begin position="274"/>
        <end position="331"/>
    </location>
</feature>
<evidence type="ECO:0000313" key="5">
    <source>
        <dbReference type="Proteomes" id="UP000193396"/>
    </source>
</evidence>
<proteinExistence type="predicted"/>
<dbReference type="InterPro" id="IPR043128">
    <property type="entry name" value="Rev_trsase/Diguanyl_cyclase"/>
</dbReference>
<dbReference type="Pfam" id="PF08448">
    <property type="entry name" value="PAS_4"/>
    <property type="match status" value="1"/>
</dbReference>
<dbReference type="Pfam" id="PF13426">
    <property type="entry name" value="PAS_9"/>
    <property type="match status" value="1"/>
</dbReference>
<dbReference type="SMART" id="SM00086">
    <property type="entry name" value="PAC"/>
    <property type="match status" value="4"/>
</dbReference>
<dbReference type="InterPro" id="IPR035965">
    <property type="entry name" value="PAS-like_dom_sf"/>
</dbReference>
<dbReference type="NCBIfam" id="TIGR00229">
    <property type="entry name" value="sensory_box"/>
    <property type="match status" value="3"/>
</dbReference>
<dbReference type="FunFam" id="3.30.70.270:FF:000001">
    <property type="entry name" value="Diguanylate cyclase domain protein"/>
    <property type="match status" value="1"/>
</dbReference>
<sequence length="780" mass="87436">MGWCANELDFWHATITGPWKIVLKVLFDMSPSSNADRIKELILSRLDGKGPDDHVSCPADLIGQDFDTCRDADGINHIPENLLYCIDLDNPTESYVSPAIGRMLGYAASDIDFSATEWWRFYVHPDDADQIVRTRNPANWPDGEMRRTFRLRHVDGHWIEVYDQAVIRKTTAKGVGVILGSLRDLSSRRQITVALEKSSRRYEHLLGALAEGVVVFGPSGEVVECNVAALKILGLTRAELSGAMPSDPRWNCVYENGASFADGVHLAARVLKTGRGEFGVVVGVNHANGDRVWIRLNAEPLRDEANGQSDGVIVSFADISELKRAEVAMIEHAKMYRQMFERTTAIKLLIDPSTGDIVDVNDAACVFYGYPEDKLRKMKVTQINRSSVTVVRRSMAKVLTDGKGTFSFKHMLASGDIRDVVAHCGAVQIDGQDYIHSVIFDVTERNAYEHELEHVNVELSAERQRLNEIIWGTNVGTWEWYVQTGKLHLNERWAEIIGYELAELGETTIDTWAQFCHPEDLAQANEQLQQVFDRELGYFEYECRLRHKNGDWVWVLNRGKVAEWSKDGRPLRMSGMLADITPSKKVEQEIRRMAQTDTLTGLGNRHQFDTMLAKVIKINQRLGKNVVLMLLDLDHFKPVNDTFGHPVGDKLLIEVAQVLRKFSREADIITRLGGDEFAIILPLVDKITDAAIPAKRIIDAISETFVIDGHDIHIGVSIGIAACHDDSENLYREADLALYQAKNCGRNRFCYFESDNAGACPDQANPPCNSCAQSDLPIDG</sequence>
<dbReference type="SMART" id="SM00091">
    <property type="entry name" value="PAS"/>
    <property type="match status" value="3"/>
</dbReference>
<dbReference type="GO" id="GO:0003824">
    <property type="term" value="F:catalytic activity"/>
    <property type="evidence" value="ECO:0007669"/>
    <property type="project" value="UniProtKB-ARBA"/>
</dbReference>
<dbReference type="InterPro" id="IPR029787">
    <property type="entry name" value="Nucleotide_cyclase"/>
</dbReference>
<dbReference type="PROSITE" id="PS50112">
    <property type="entry name" value="PAS"/>
    <property type="match status" value="2"/>
</dbReference>
<dbReference type="Proteomes" id="UP000193396">
    <property type="component" value="Unassembled WGS sequence"/>
</dbReference>
<dbReference type="InterPro" id="IPR000700">
    <property type="entry name" value="PAS-assoc_C"/>
</dbReference>
<dbReference type="InterPro" id="IPR013655">
    <property type="entry name" value="PAS_fold_3"/>
</dbReference>
<dbReference type="Pfam" id="PF00990">
    <property type="entry name" value="GGDEF"/>
    <property type="match status" value="1"/>
</dbReference>
<dbReference type="SUPFAM" id="SSF55785">
    <property type="entry name" value="PYP-like sensor domain (PAS domain)"/>
    <property type="match status" value="4"/>
</dbReference>
<dbReference type="PANTHER" id="PTHR44757">
    <property type="entry name" value="DIGUANYLATE CYCLASE DGCP"/>
    <property type="match status" value="1"/>
</dbReference>
<feature type="domain" description="GGDEF" evidence="3">
    <location>
        <begin position="624"/>
        <end position="754"/>
    </location>
</feature>
<dbReference type="Gene3D" id="3.30.450.20">
    <property type="entry name" value="PAS domain"/>
    <property type="match status" value="4"/>
</dbReference>
<feature type="domain" description="PAS" evidence="1">
    <location>
        <begin position="198"/>
        <end position="242"/>
    </location>
</feature>
<dbReference type="AlphaFoldDB" id="A0A1Y2LCJ5"/>
<reference evidence="4 5" key="1">
    <citation type="submission" date="2014-03" db="EMBL/GenBank/DDBJ databases">
        <title>The draft genome sequence of Thalassospira alkalitolerans JCM 18968.</title>
        <authorList>
            <person name="Lai Q."/>
            <person name="Shao Z."/>
        </authorList>
    </citation>
    <scope>NUCLEOTIDE SEQUENCE [LARGE SCALE GENOMIC DNA]</scope>
    <source>
        <strain evidence="4 5">JCM 18968</strain>
    </source>
</reference>
<keyword evidence="5" id="KW-1185">Reference proteome</keyword>
<dbReference type="OrthoDB" id="7333362at2"/>
<dbReference type="STRING" id="1293890.TALK_10930"/>
<dbReference type="SUPFAM" id="SSF55073">
    <property type="entry name" value="Nucleotide cyclase"/>
    <property type="match status" value="1"/>
</dbReference>
<evidence type="ECO:0000313" key="4">
    <source>
        <dbReference type="EMBL" id="OSQ48086.1"/>
    </source>
</evidence>
<feature type="domain" description="PAS" evidence="1">
    <location>
        <begin position="487"/>
        <end position="535"/>
    </location>
</feature>
<comment type="caution">
    <text evidence="4">The sequence shown here is derived from an EMBL/GenBank/DDBJ whole genome shotgun (WGS) entry which is preliminary data.</text>
</comment>
<dbReference type="PROSITE" id="PS50113">
    <property type="entry name" value="PAC"/>
    <property type="match status" value="2"/>
</dbReference>
<dbReference type="EMBL" id="JFKB01000006">
    <property type="protein sequence ID" value="OSQ48086.1"/>
    <property type="molecule type" value="Genomic_DNA"/>
</dbReference>
<dbReference type="CDD" id="cd01949">
    <property type="entry name" value="GGDEF"/>
    <property type="match status" value="1"/>
</dbReference>
<dbReference type="PROSITE" id="PS50887">
    <property type="entry name" value="GGDEF"/>
    <property type="match status" value="1"/>
</dbReference>
<dbReference type="InterPro" id="IPR000014">
    <property type="entry name" value="PAS"/>
</dbReference>